<dbReference type="Proteomes" id="UP001387293">
    <property type="component" value="Unassembled WGS sequence"/>
</dbReference>
<sequence>MSIFDIFSKRQKRLRGEMPDIYQYEMIPQPLRVQIVHILRDAIGELSDETYHYHQQIRESYQTAVQILCREYGVFRLGSTPAHADKDYPNQLLNFLLQTEHTEQVLDVIEIGFRLIDRIVRANGYLGRHNADRFATNAIEELNARLKEHGVGYQFIDGEVVRIDSELIHAEAVKPALRLLNTKSYKGAHEEFLKAYEHYRHGNIKEALNECLKAYESTMKSICDKRRWSYSPNDTASKLIGVLYDNGLVPQFWQGQLTSLRSLLESSIPTGRNRMSGHGQGSTPTDVPAHFAAYMLHMTASTLVFLTTAEEAMPK</sequence>
<reference evidence="3 4" key="1">
    <citation type="submission" date="2022-12" db="EMBL/GenBank/DDBJ databases">
        <authorList>
            <person name="Muema E."/>
        </authorList>
    </citation>
    <scope>NUCLEOTIDE SEQUENCE [LARGE SCALE GENOMIC DNA]</scope>
    <source>
        <strain evidence="4">1326</strain>
    </source>
</reference>
<evidence type="ECO:0008006" key="5">
    <source>
        <dbReference type="Google" id="ProtNLM"/>
    </source>
</evidence>
<name>A0ABU8KW16_9HYPH</name>
<evidence type="ECO:0000259" key="1">
    <source>
        <dbReference type="Pfam" id="PF18863"/>
    </source>
</evidence>
<evidence type="ECO:0000313" key="4">
    <source>
        <dbReference type="Proteomes" id="UP001387293"/>
    </source>
</evidence>
<proteinExistence type="predicted"/>
<keyword evidence="4" id="KW-1185">Reference proteome</keyword>
<organism evidence="3 4">
    <name type="scientific">Mesorhizobium salmacidum</name>
    <dbReference type="NCBI Taxonomy" id="3015171"/>
    <lineage>
        <taxon>Bacteria</taxon>
        <taxon>Pseudomonadati</taxon>
        <taxon>Pseudomonadota</taxon>
        <taxon>Alphaproteobacteria</taxon>
        <taxon>Hyphomicrobiales</taxon>
        <taxon>Phyllobacteriaceae</taxon>
        <taxon>Mesorhizobium</taxon>
    </lineage>
</organism>
<dbReference type="Pfam" id="PF22809">
    <property type="entry name" value="DUF7014"/>
    <property type="match status" value="1"/>
</dbReference>
<dbReference type="EMBL" id="JAPYKS010000009">
    <property type="protein sequence ID" value="MEI9409911.1"/>
    <property type="molecule type" value="Genomic_DNA"/>
</dbReference>
<feature type="domain" description="HEPN AbiJ-N-terminal" evidence="1">
    <location>
        <begin position="5"/>
        <end position="175"/>
    </location>
</feature>
<dbReference type="Pfam" id="PF18863">
    <property type="entry name" value="AbiJ_NTD4"/>
    <property type="match status" value="1"/>
</dbReference>
<gene>
    <name evidence="3" type="ORF">O7A60_14160</name>
</gene>
<evidence type="ECO:0000313" key="3">
    <source>
        <dbReference type="EMBL" id="MEI9409911.1"/>
    </source>
</evidence>
<protein>
    <recommendedName>
        <fullName evidence="5">Abortive infection protein-like C-terminal domain-containing protein</fullName>
    </recommendedName>
</protein>
<comment type="caution">
    <text evidence="3">The sequence shown here is derived from an EMBL/GenBank/DDBJ whole genome shotgun (WGS) entry which is preliminary data.</text>
</comment>
<dbReference type="InterPro" id="IPR054280">
    <property type="entry name" value="DUF7014"/>
</dbReference>
<accession>A0ABU8KW16</accession>
<dbReference type="RefSeq" id="WP_337106838.1">
    <property type="nucleotide sequence ID" value="NZ_JAPYKS010000009.1"/>
</dbReference>
<dbReference type="NCBIfam" id="NF046078">
    <property type="entry name" value="STM4504_CBY0614"/>
    <property type="match status" value="1"/>
</dbReference>
<dbReference type="InterPro" id="IPR049503">
    <property type="entry name" value="AbiJ_NTD4"/>
</dbReference>
<evidence type="ECO:0000259" key="2">
    <source>
        <dbReference type="Pfam" id="PF22809"/>
    </source>
</evidence>
<feature type="domain" description="DUF7014" evidence="2">
    <location>
        <begin position="182"/>
        <end position="312"/>
    </location>
</feature>